<evidence type="ECO:0000313" key="2">
    <source>
        <dbReference type="Proteomes" id="UP000193240"/>
    </source>
</evidence>
<organism evidence="1 2">
    <name type="scientific">Epicoccum nigrum</name>
    <name type="common">Soil fungus</name>
    <name type="synonym">Epicoccum purpurascens</name>
    <dbReference type="NCBI Taxonomy" id="105696"/>
    <lineage>
        <taxon>Eukaryota</taxon>
        <taxon>Fungi</taxon>
        <taxon>Dikarya</taxon>
        <taxon>Ascomycota</taxon>
        <taxon>Pezizomycotina</taxon>
        <taxon>Dothideomycetes</taxon>
        <taxon>Pleosporomycetidae</taxon>
        <taxon>Pleosporales</taxon>
        <taxon>Pleosporineae</taxon>
        <taxon>Didymellaceae</taxon>
        <taxon>Epicoccum</taxon>
    </lineage>
</organism>
<sequence>MSGIYAAQLKYSGMLPKGYGDILYHHPYAYRKDFSDLKFYPDVPKYVIKVPGVVYPATYVQFSPRDWKMNQTTDNKDIHLPGDFTDLQRDIACYSAS</sequence>
<name>A0A1Y2LTZ2_EPING</name>
<protein>
    <submittedName>
        <fullName evidence="1">Uncharacterized protein</fullName>
    </submittedName>
</protein>
<reference evidence="1 2" key="1">
    <citation type="journal article" date="2017" name="Genome Announc.">
        <title>Genome sequence of the saprophytic ascomycete Epicoccum nigrum ICMP 19927 strain isolated from New Zealand.</title>
        <authorList>
            <person name="Fokin M."/>
            <person name="Fleetwood D."/>
            <person name="Weir B.S."/>
            <person name="Villas-Boas S.G."/>
        </authorList>
    </citation>
    <scope>NUCLEOTIDE SEQUENCE [LARGE SCALE GENOMIC DNA]</scope>
    <source>
        <strain evidence="1 2">ICMP 19927</strain>
    </source>
</reference>
<dbReference type="Proteomes" id="UP000193240">
    <property type="component" value="Unassembled WGS sequence"/>
</dbReference>
<dbReference type="EMBL" id="KZ107849">
    <property type="protein sequence ID" value="OSS47082.1"/>
    <property type="molecule type" value="Genomic_DNA"/>
</dbReference>
<evidence type="ECO:0000313" key="1">
    <source>
        <dbReference type="EMBL" id="OSS47082.1"/>
    </source>
</evidence>
<keyword evidence="2" id="KW-1185">Reference proteome</keyword>
<dbReference type="AlphaFoldDB" id="A0A1Y2LTZ2"/>
<accession>A0A1Y2LTZ2</accession>
<proteinExistence type="predicted"/>
<gene>
    <name evidence="1" type="ORF">B5807_09839</name>
</gene>
<dbReference type="InParanoid" id="A0A1Y2LTZ2"/>